<dbReference type="OrthoDB" id="5877222at2759"/>
<dbReference type="Pfam" id="PF10318">
    <property type="entry name" value="7TM_GPCR_Srh"/>
    <property type="match status" value="1"/>
</dbReference>
<dbReference type="PANTHER" id="PTHR22941">
    <property type="entry name" value="SERPENTINE RECEPTOR"/>
    <property type="match status" value="1"/>
</dbReference>
<dbReference type="EMBL" id="GL379944">
    <property type="protein sequence ID" value="EGT37258.1"/>
    <property type="molecule type" value="Genomic_DNA"/>
</dbReference>
<accession>G0NTK4</accession>
<proteinExistence type="predicted"/>
<organism evidence="3">
    <name type="scientific">Caenorhabditis brenneri</name>
    <name type="common">Nematode worm</name>
    <dbReference type="NCBI Taxonomy" id="135651"/>
    <lineage>
        <taxon>Eukaryota</taxon>
        <taxon>Metazoa</taxon>
        <taxon>Ecdysozoa</taxon>
        <taxon>Nematoda</taxon>
        <taxon>Chromadorea</taxon>
        <taxon>Rhabditida</taxon>
        <taxon>Rhabditina</taxon>
        <taxon>Rhabditomorpha</taxon>
        <taxon>Rhabditoidea</taxon>
        <taxon>Rhabditidae</taxon>
        <taxon>Peloderinae</taxon>
        <taxon>Caenorhabditis</taxon>
    </lineage>
</organism>
<keyword evidence="1" id="KW-0812">Transmembrane</keyword>
<reference evidence="3" key="1">
    <citation type="submission" date="2011-07" db="EMBL/GenBank/DDBJ databases">
        <authorList>
            <consortium name="Caenorhabditis brenneri Sequencing and Analysis Consortium"/>
            <person name="Wilson R.K."/>
        </authorList>
    </citation>
    <scope>NUCLEOTIDE SEQUENCE [LARGE SCALE GENOMIC DNA]</scope>
    <source>
        <strain evidence="3">PB2801</strain>
    </source>
</reference>
<sequence>MCMSTISIFENRFYVVSSFDKNHFWTFWRRPWLAAHYIAFGLMLYHDAQLVPEQTKELFNEIFRELPCLPEFIYHSPRFVAIHKDYMFARVTIFIFMFTFTSEVSFFAVSMARNLMKQLESKKMAPKTYRMQRSFFNALVIQISLPMVFVVIPLTGVLFLRYTNIYNQAMTNCCLIAIGAHGLSSTTIMLIAHRPYRQTVLSWMKWRDGVSGSRVKVSVTPMPI</sequence>
<dbReference type="AlphaFoldDB" id="G0NTK4"/>
<keyword evidence="1" id="KW-0472">Membrane</keyword>
<evidence type="ECO:0000313" key="3">
    <source>
        <dbReference type="Proteomes" id="UP000008068"/>
    </source>
</evidence>
<feature type="transmembrane region" description="Helical" evidence="1">
    <location>
        <begin position="135"/>
        <end position="163"/>
    </location>
</feature>
<evidence type="ECO:0000313" key="2">
    <source>
        <dbReference type="EMBL" id="EGT37258.1"/>
    </source>
</evidence>
<dbReference type="InterPro" id="IPR019422">
    <property type="entry name" value="7TM_GPCR_serpentine_rcpt_Srh"/>
</dbReference>
<dbReference type="InParanoid" id="G0NTK4"/>
<protein>
    <recommendedName>
        <fullName evidence="4">Serpentine Receptor, class H</fullName>
    </recommendedName>
</protein>
<evidence type="ECO:0008006" key="4">
    <source>
        <dbReference type="Google" id="ProtNLM"/>
    </source>
</evidence>
<keyword evidence="1" id="KW-1133">Transmembrane helix</keyword>
<keyword evidence="3" id="KW-1185">Reference proteome</keyword>
<gene>
    <name evidence="2" type="ORF">CAEBREN_31337</name>
</gene>
<dbReference type="PANTHER" id="PTHR22941:SF2">
    <property type="entry name" value="SERPENTINE RECEPTOR, CLASS H-RELATED"/>
    <property type="match status" value="1"/>
</dbReference>
<feature type="transmembrane region" description="Helical" evidence="1">
    <location>
        <begin position="169"/>
        <end position="192"/>
    </location>
</feature>
<evidence type="ECO:0000256" key="1">
    <source>
        <dbReference type="SAM" id="Phobius"/>
    </source>
</evidence>
<name>G0NTK4_CAEBE</name>
<dbReference type="HOGENOM" id="CLU_042960_2_2_1"/>
<feature type="transmembrane region" description="Helical" evidence="1">
    <location>
        <begin position="93"/>
        <end position="115"/>
    </location>
</feature>
<dbReference type="InterPro" id="IPR053220">
    <property type="entry name" value="Nematode_rcpt-like_serp_H"/>
</dbReference>
<dbReference type="eggNOG" id="ENOG502TFM0">
    <property type="taxonomic scope" value="Eukaryota"/>
</dbReference>
<dbReference type="Proteomes" id="UP000008068">
    <property type="component" value="Unassembled WGS sequence"/>
</dbReference>